<proteinExistence type="inferred from homology"/>
<sequence>MQPSETRREFTNDEATDFTAILTKIKPRTPDAGVQLYAPYSYDAATALIEGMKAADSTDPATYLPAMQKVDFKGVTGNIAFDAKGDIKEGGISLYRYADGKWEPLK</sequence>
<dbReference type="Pfam" id="PF13458">
    <property type="entry name" value="Peripla_BP_6"/>
    <property type="match status" value="1"/>
</dbReference>
<dbReference type="EMBL" id="ATJV01000001">
    <property type="protein sequence ID" value="EPZ17364.1"/>
    <property type="molecule type" value="Genomic_DNA"/>
</dbReference>
<dbReference type="PANTHER" id="PTHR30483">
    <property type="entry name" value="LEUCINE-SPECIFIC-BINDING PROTEIN"/>
    <property type="match status" value="1"/>
</dbReference>
<gene>
    <name evidence="4" type="ORF">M622_00940</name>
</gene>
<keyword evidence="5" id="KW-1185">Reference proteome</keyword>
<dbReference type="STRING" id="1348657.M622_00940"/>
<organism evidence="4 5">
    <name type="scientific">Thauera terpenica 58Eu</name>
    <dbReference type="NCBI Taxonomy" id="1348657"/>
    <lineage>
        <taxon>Bacteria</taxon>
        <taxon>Pseudomonadati</taxon>
        <taxon>Pseudomonadota</taxon>
        <taxon>Betaproteobacteria</taxon>
        <taxon>Rhodocyclales</taxon>
        <taxon>Zoogloeaceae</taxon>
        <taxon>Thauera</taxon>
    </lineage>
</organism>
<evidence type="ECO:0000313" key="5">
    <source>
        <dbReference type="Proteomes" id="UP000015455"/>
    </source>
</evidence>
<evidence type="ECO:0000256" key="2">
    <source>
        <dbReference type="ARBA" id="ARBA00022729"/>
    </source>
</evidence>
<evidence type="ECO:0000259" key="3">
    <source>
        <dbReference type="Pfam" id="PF13458"/>
    </source>
</evidence>
<dbReference type="SUPFAM" id="SSF53822">
    <property type="entry name" value="Periplasmic binding protein-like I"/>
    <property type="match status" value="1"/>
</dbReference>
<dbReference type="AlphaFoldDB" id="T0AWW4"/>
<dbReference type="eggNOG" id="COG0683">
    <property type="taxonomic scope" value="Bacteria"/>
</dbReference>
<dbReference type="PATRIC" id="fig|1348657.5.peg.187"/>
<accession>T0AWW4</accession>
<dbReference type="PANTHER" id="PTHR30483:SF6">
    <property type="entry name" value="PERIPLASMIC BINDING PROTEIN OF ABC TRANSPORTER FOR NATURAL AMINO ACIDS"/>
    <property type="match status" value="1"/>
</dbReference>
<keyword evidence="2" id="KW-0732">Signal</keyword>
<evidence type="ECO:0000256" key="1">
    <source>
        <dbReference type="ARBA" id="ARBA00010062"/>
    </source>
</evidence>
<protein>
    <recommendedName>
        <fullName evidence="3">Leucine-binding protein domain-containing protein</fullName>
    </recommendedName>
</protein>
<dbReference type="GO" id="GO:0016020">
    <property type="term" value="C:membrane"/>
    <property type="evidence" value="ECO:0007669"/>
    <property type="project" value="UniProtKB-SubCell"/>
</dbReference>
<comment type="similarity">
    <text evidence="1">Belongs to the leucine-binding protein family.</text>
</comment>
<dbReference type="Gene3D" id="3.40.50.2300">
    <property type="match status" value="1"/>
</dbReference>
<reference evidence="4 5" key="1">
    <citation type="submission" date="2013-06" db="EMBL/GenBank/DDBJ databases">
        <title>Draft genome sequence of Thauera terpenica.</title>
        <authorList>
            <person name="Liu B."/>
            <person name="Frostegard A.H."/>
            <person name="Shapleigh J.P."/>
        </authorList>
    </citation>
    <scope>NUCLEOTIDE SEQUENCE [LARGE SCALE GENOMIC DNA]</scope>
    <source>
        <strain evidence="4 5">58Eu</strain>
    </source>
</reference>
<dbReference type="InterPro" id="IPR028081">
    <property type="entry name" value="Leu-bd"/>
</dbReference>
<evidence type="ECO:0000313" key="4">
    <source>
        <dbReference type="EMBL" id="EPZ17364.1"/>
    </source>
</evidence>
<dbReference type="InterPro" id="IPR028082">
    <property type="entry name" value="Peripla_BP_I"/>
</dbReference>
<name>T0AWW4_9RHOO</name>
<feature type="domain" description="Leucine-binding protein" evidence="3">
    <location>
        <begin position="17"/>
        <end position="98"/>
    </location>
</feature>
<dbReference type="Proteomes" id="UP000015455">
    <property type="component" value="Unassembled WGS sequence"/>
</dbReference>
<dbReference type="InterPro" id="IPR051010">
    <property type="entry name" value="BCAA_transport"/>
</dbReference>
<comment type="caution">
    <text evidence="4">The sequence shown here is derived from an EMBL/GenBank/DDBJ whole genome shotgun (WGS) entry which is preliminary data.</text>
</comment>